<gene>
    <name evidence="3" type="ORF">CCUR1050_LOCUS1689</name>
</gene>
<keyword evidence="2" id="KW-0472">Membrane</keyword>
<organism evidence="3">
    <name type="scientific">Cryptomonas curvata</name>
    <dbReference type="NCBI Taxonomy" id="233186"/>
    <lineage>
        <taxon>Eukaryota</taxon>
        <taxon>Cryptophyceae</taxon>
        <taxon>Cryptomonadales</taxon>
        <taxon>Cryptomonadaceae</taxon>
        <taxon>Cryptomonas</taxon>
    </lineage>
</organism>
<protein>
    <submittedName>
        <fullName evidence="3">Uncharacterized protein</fullName>
    </submittedName>
</protein>
<sequence>MVDVKLIPSADLVPSVNLADVRASCSDFEVVTNTSLDGRNVVGQIIGPALQVSGVRKGKAFICIDTLSTIFKCVDKYTVVDFGTFDGTSIVASKGEVMQNLRTGELCGWVQITTESKTITAIPILRTRDLEPYQAYKGPTVQISTSLALKSKTLFNDARRSAFRKAMSVSIDASLSLNDILISQVCDAAGCGARRTGLSSNVTTVVTQVKAQSISPDQILSKVSGGGFEARLGSNLNSQLAELGLSPLSIQVLAVAVISKSSTTVAVGSAPPAVTSAVLTQDWLVTQLSAVGNSSRSLEIARGAFQAVHISSNQFRQIWAVALPLAKKDTTSAVPFFAAPGAILSTVPGAPYTNDFVMTIQTRLALSGGVAFAGLSFANVSADPPSVRLLQLTLPEMRRDNAVGSLCLAGGTEWRASLANTSTDFACNCAPAQACSGASPTAVSSVACEVIPINGNVWLPVVVESGFCTSPSQILPVGLGLGLGLVLPFMLLVGLSARYLVLRRRQPAKERAERAARRRRKLAGAATLPVAACADVGNANGAGNSLAAGAASPLPILPLEALSTPRSAASESRVTGSEQHQRI</sequence>
<evidence type="ECO:0000313" key="3">
    <source>
        <dbReference type="EMBL" id="CAD8624014.1"/>
    </source>
</evidence>
<feature type="transmembrane region" description="Helical" evidence="2">
    <location>
        <begin position="477"/>
        <end position="501"/>
    </location>
</feature>
<proteinExistence type="predicted"/>
<keyword evidence="2" id="KW-0812">Transmembrane</keyword>
<reference evidence="3" key="1">
    <citation type="submission" date="2021-01" db="EMBL/GenBank/DDBJ databases">
        <authorList>
            <person name="Corre E."/>
            <person name="Pelletier E."/>
            <person name="Niang G."/>
            <person name="Scheremetjew M."/>
            <person name="Finn R."/>
            <person name="Kale V."/>
            <person name="Holt S."/>
            <person name="Cochrane G."/>
            <person name="Meng A."/>
            <person name="Brown T."/>
            <person name="Cohen L."/>
        </authorList>
    </citation>
    <scope>NUCLEOTIDE SEQUENCE</scope>
    <source>
        <strain evidence="3">CCAP979/52</strain>
    </source>
</reference>
<accession>A0A7S0Q8X8</accession>
<dbReference type="EMBL" id="HBEZ01003034">
    <property type="protein sequence ID" value="CAD8624014.1"/>
    <property type="molecule type" value="Transcribed_RNA"/>
</dbReference>
<dbReference type="AlphaFoldDB" id="A0A7S0Q8X8"/>
<evidence type="ECO:0000256" key="1">
    <source>
        <dbReference type="SAM" id="MobiDB-lite"/>
    </source>
</evidence>
<name>A0A7S0Q8X8_9CRYP</name>
<feature type="region of interest" description="Disordered" evidence="1">
    <location>
        <begin position="564"/>
        <end position="583"/>
    </location>
</feature>
<keyword evidence="2" id="KW-1133">Transmembrane helix</keyword>
<evidence type="ECO:0000256" key="2">
    <source>
        <dbReference type="SAM" id="Phobius"/>
    </source>
</evidence>